<organism evidence="1 2">
    <name type="scientific">Ceratitis capitata</name>
    <name type="common">Mediterranean fruit fly</name>
    <name type="synonym">Tephritis capitata</name>
    <dbReference type="NCBI Taxonomy" id="7213"/>
    <lineage>
        <taxon>Eukaryota</taxon>
        <taxon>Metazoa</taxon>
        <taxon>Ecdysozoa</taxon>
        <taxon>Arthropoda</taxon>
        <taxon>Hexapoda</taxon>
        <taxon>Insecta</taxon>
        <taxon>Pterygota</taxon>
        <taxon>Neoptera</taxon>
        <taxon>Endopterygota</taxon>
        <taxon>Diptera</taxon>
        <taxon>Brachycera</taxon>
        <taxon>Muscomorpha</taxon>
        <taxon>Tephritoidea</taxon>
        <taxon>Tephritidae</taxon>
        <taxon>Ceratitis</taxon>
        <taxon>Ceratitis</taxon>
    </lineage>
</organism>
<evidence type="ECO:0000313" key="1">
    <source>
        <dbReference type="EMBL" id="CAD7001593.1"/>
    </source>
</evidence>
<sequence>MEKVKRNIVPFCGEKYGIWKFRVSALLAENDALKVIDENAPENLDEAWGKTERNAKCLIIEFLSDSFLGFASNESTAKQIFTNLDTIYERKSLATQLAVRKKLLSLKLKSESHLLIHFNIFDDLMTELLASGAKIDEMDKVSHLLLTLPSSYDE</sequence>
<protein>
    <submittedName>
        <fullName evidence="1">(Mediterranean fruit fly) hypothetical protein</fullName>
    </submittedName>
</protein>
<reference evidence="1" key="1">
    <citation type="submission" date="2020-11" db="EMBL/GenBank/DDBJ databases">
        <authorList>
            <person name="Whitehead M."/>
        </authorList>
    </citation>
    <scope>NUCLEOTIDE SEQUENCE</scope>
    <source>
        <strain evidence="1">EGII</strain>
    </source>
</reference>
<keyword evidence="2" id="KW-1185">Reference proteome</keyword>
<dbReference type="Proteomes" id="UP000606786">
    <property type="component" value="Unassembled WGS sequence"/>
</dbReference>
<evidence type="ECO:0000313" key="2">
    <source>
        <dbReference type="Proteomes" id="UP000606786"/>
    </source>
</evidence>
<dbReference type="Pfam" id="PF14223">
    <property type="entry name" value="Retrotran_gag_2"/>
    <property type="match status" value="1"/>
</dbReference>
<dbReference type="AlphaFoldDB" id="A0A811UWX0"/>
<accession>A0A811UWX0</accession>
<name>A0A811UWX0_CERCA</name>
<proteinExistence type="predicted"/>
<dbReference type="EMBL" id="CAJHJT010000023">
    <property type="protein sequence ID" value="CAD7001593.1"/>
    <property type="molecule type" value="Genomic_DNA"/>
</dbReference>
<comment type="caution">
    <text evidence="1">The sequence shown here is derived from an EMBL/GenBank/DDBJ whole genome shotgun (WGS) entry which is preliminary data.</text>
</comment>
<gene>
    <name evidence="1" type="ORF">CCAP1982_LOCUS10087</name>
</gene>